<name>A0AAE0VPQ2_9BIVA</name>
<proteinExistence type="predicted"/>
<dbReference type="EMBL" id="JAEAOA010000333">
    <property type="protein sequence ID" value="KAK3585659.1"/>
    <property type="molecule type" value="Genomic_DNA"/>
</dbReference>
<reference evidence="1" key="1">
    <citation type="journal article" date="2021" name="Genome Biol. Evol.">
        <title>A High-Quality Reference Genome for a Parasitic Bivalve with Doubly Uniparental Inheritance (Bivalvia: Unionida).</title>
        <authorList>
            <person name="Smith C.H."/>
        </authorList>
    </citation>
    <scope>NUCLEOTIDE SEQUENCE</scope>
    <source>
        <strain evidence="1">CHS0354</strain>
    </source>
</reference>
<dbReference type="Proteomes" id="UP001195483">
    <property type="component" value="Unassembled WGS sequence"/>
</dbReference>
<reference evidence="1" key="3">
    <citation type="submission" date="2023-05" db="EMBL/GenBank/DDBJ databases">
        <authorList>
            <person name="Smith C.H."/>
        </authorList>
    </citation>
    <scope>NUCLEOTIDE SEQUENCE</scope>
    <source>
        <strain evidence="1">CHS0354</strain>
        <tissue evidence="1">Mantle</tissue>
    </source>
</reference>
<protein>
    <submittedName>
        <fullName evidence="1">Uncharacterized protein</fullName>
    </submittedName>
</protein>
<organism evidence="1 2">
    <name type="scientific">Potamilus streckersoni</name>
    <dbReference type="NCBI Taxonomy" id="2493646"/>
    <lineage>
        <taxon>Eukaryota</taxon>
        <taxon>Metazoa</taxon>
        <taxon>Spiralia</taxon>
        <taxon>Lophotrochozoa</taxon>
        <taxon>Mollusca</taxon>
        <taxon>Bivalvia</taxon>
        <taxon>Autobranchia</taxon>
        <taxon>Heteroconchia</taxon>
        <taxon>Palaeoheterodonta</taxon>
        <taxon>Unionida</taxon>
        <taxon>Unionoidea</taxon>
        <taxon>Unionidae</taxon>
        <taxon>Ambleminae</taxon>
        <taxon>Lampsilini</taxon>
        <taxon>Potamilus</taxon>
    </lineage>
</organism>
<reference evidence="1" key="2">
    <citation type="journal article" date="2021" name="Genome Biol. Evol.">
        <title>Developing a high-quality reference genome for a parasitic bivalve with doubly uniparental inheritance (Bivalvia: Unionida).</title>
        <authorList>
            <person name="Smith C.H."/>
        </authorList>
    </citation>
    <scope>NUCLEOTIDE SEQUENCE</scope>
    <source>
        <strain evidence="1">CHS0354</strain>
        <tissue evidence="1">Mantle</tissue>
    </source>
</reference>
<keyword evidence="2" id="KW-1185">Reference proteome</keyword>
<dbReference type="AlphaFoldDB" id="A0AAE0VPQ2"/>
<comment type="caution">
    <text evidence="1">The sequence shown here is derived from an EMBL/GenBank/DDBJ whole genome shotgun (WGS) entry which is preliminary data.</text>
</comment>
<evidence type="ECO:0000313" key="2">
    <source>
        <dbReference type="Proteomes" id="UP001195483"/>
    </source>
</evidence>
<gene>
    <name evidence="1" type="ORF">CHS0354_004586</name>
</gene>
<evidence type="ECO:0000313" key="1">
    <source>
        <dbReference type="EMBL" id="KAK3585659.1"/>
    </source>
</evidence>
<sequence length="60" mass="6692">MPYAMGGLGVTPHRTEDSLAEALGLLQATQATIQPTQARRQPDRSTRQTVFRTEDICNKY</sequence>
<accession>A0AAE0VPQ2</accession>